<dbReference type="EMBL" id="AOBV01000009">
    <property type="protein sequence ID" value="ELV07647.1"/>
    <property type="molecule type" value="Genomic_DNA"/>
</dbReference>
<dbReference type="HOGENOM" id="CLU_1255548_0_0_6"/>
<keyword evidence="1" id="KW-1133">Transmembrane helix</keyword>
<evidence type="ECO:0000313" key="2">
    <source>
        <dbReference type="EMBL" id="ELV07647.1"/>
    </source>
</evidence>
<accession>L8XUR2</accession>
<gene>
    <name evidence="2" type="ORF">F387_01451</name>
</gene>
<sequence length="220" mass="26074">MKHLQADITIDIVAFGMQYIDENGLVLGQTMPNIEGYYQQRDILLLNGSIDTSMCTKVYETQLFFEHRFIDGMIYEDQEILPKILYGKKVVQIPYYLYNYVIHVGSTMRRYNESYLESFILLFNRHKDFLLKIKAFDELSVYYEKGYILNFYINSITYIGIYSPDFSKDVKRLDDLMDKKIINLFNIIKLLPIKSMKFIGILIFKISPIAFKYLYKKIKG</sequence>
<feature type="transmembrane region" description="Helical" evidence="1">
    <location>
        <begin position="198"/>
        <end position="215"/>
    </location>
</feature>
<protein>
    <recommendedName>
        <fullName evidence="4">Glycosyltransferase</fullName>
    </recommendedName>
</protein>
<evidence type="ECO:0000313" key="3">
    <source>
        <dbReference type="Proteomes" id="UP000011617"/>
    </source>
</evidence>
<dbReference type="RefSeq" id="WP_008316251.1">
    <property type="nucleotide sequence ID" value="NZ_KB372782.1"/>
</dbReference>
<name>L8XUR2_9GAMM</name>
<keyword evidence="1" id="KW-0812">Transmembrane</keyword>
<dbReference type="OrthoDB" id="9807674at2"/>
<evidence type="ECO:0000256" key="1">
    <source>
        <dbReference type="SAM" id="Phobius"/>
    </source>
</evidence>
<dbReference type="PATRIC" id="fig|1261130.3.peg.1489"/>
<dbReference type="SUPFAM" id="SSF53448">
    <property type="entry name" value="Nucleotide-diphospho-sugar transferases"/>
    <property type="match status" value="1"/>
</dbReference>
<dbReference type="Proteomes" id="UP000011617">
    <property type="component" value="Unassembled WGS sequence"/>
</dbReference>
<organism evidence="2 3">
    <name type="scientific">Wohlfahrtiimonas chitiniclastica SH04</name>
    <dbReference type="NCBI Taxonomy" id="1261130"/>
    <lineage>
        <taxon>Bacteria</taxon>
        <taxon>Pseudomonadati</taxon>
        <taxon>Pseudomonadota</taxon>
        <taxon>Gammaproteobacteria</taxon>
        <taxon>Cardiobacteriales</taxon>
        <taxon>Ignatzschineriaceae</taxon>
        <taxon>Wohlfahrtiimonas</taxon>
    </lineage>
</organism>
<proteinExistence type="predicted"/>
<dbReference type="AlphaFoldDB" id="L8XUR2"/>
<keyword evidence="3" id="KW-1185">Reference proteome</keyword>
<dbReference type="InterPro" id="IPR029044">
    <property type="entry name" value="Nucleotide-diphossugar_trans"/>
</dbReference>
<evidence type="ECO:0008006" key="4">
    <source>
        <dbReference type="Google" id="ProtNLM"/>
    </source>
</evidence>
<keyword evidence="1" id="KW-0472">Membrane</keyword>
<comment type="caution">
    <text evidence="2">The sequence shown here is derived from an EMBL/GenBank/DDBJ whole genome shotgun (WGS) entry which is preliminary data.</text>
</comment>
<reference evidence="2 3" key="1">
    <citation type="journal article" date="2013" name="Genome Announc.">
        <title>Complete Genome Sequence of Wohlfahrtiimonas chitiniclastica Strain SH04, Isolated from Chrysomya megacephala Collected from Pudong International Airport in China.</title>
        <authorList>
            <person name="Cao X.M."/>
            <person name="Chen T."/>
            <person name="Xu L.Z."/>
            <person name="Yao L.S."/>
            <person name="Qi J."/>
            <person name="Zhang X.L."/>
            <person name="Yan Q.L."/>
            <person name="Deng Y.H."/>
            <person name="Guo T.Y."/>
            <person name="Wang J."/>
            <person name="Hu K.X."/>
            <person name="Xu B.L."/>
        </authorList>
    </citation>
    <scope>NUCLEOTIDE SEQUENCE [LARGE SCALE GENOMIC DNA]</scope>
    <source>
        <strain evidence="2 3">SH04</strain>
    </source>
</reference>